<accession>A0A183E210</accession>
<dbReference type="AlphaFoldDB" id="A0A183E210"/>
<gene>
    <name evidence="1" type="ORF">GPUH_LOCUS15000</name>
</gene>
<dbReference type="Proteomes" id="UP000271098">
    <property type="component" value="Unassembled WGS sequence"/>
</dbReference>
<organism evidence="3">
    <name type="scientific">Gongylonema pulchrum</name>
    <dbReference type="NCBI Taxonomy" id="637853"/>
    <lineage>
        <taxon>Eukaryota</taxon>
        <taxon>Metazoa</taxon>
        <taxon>Ecdysozoa</taxon>
        <taxon>Nematoda</taxon>
        <taxon>Chromadorea</taxon>
        <taxon>Rhabditida</taxon>
        <taxon>Spirurina</taxon>
        <taxon>Spiruromorpha</taxon>
        <taxon>Spiruroidea</taxon>
        <taxon>Gongylonematidae</taxon>
        <taxon>Gongylonema</taxon>
    </lineage>
</organism>
<proteinExistence type="predicted"/>
<name>A0A183E210_9BILA</name>
<evidence type="ECO:0000313" key="2">
    <source>
        <dbReference type="Proteomes" id="UP000271098"/>
    </source>
</evidence>
<protein>
    <submittedName>
        <fullName evidence="3">Secreted protein</fullName>
    </submittedName>
</protein>
<evidence type="ECO:0000313" key="1">
    <source>
        <dbReference type="EMBL" id="VDN25171.1"/>
    </source>
</evidence>
<dbReference type="EMBL" id="UYRT01081910">
    <property type="protein sequence ID" value="VDN25171.1"/>
    <property type="molecule type" value="Genomic_DNA"/>
</dbReference>
<reference evidence="1 2" key="2">
    <citation type="submission" date="2018-11" db="EMBL/GenBank/DDBJ databases">
        <authorList>
            <consortium name="Pathogen Informatics"/>
        </authorList>
    </citation>
    <scope>NUCLEOTIDE SEQUENCE [LARGE SCALE GENOMIC DNA]</scope>
</reference>
<keyword evidence="2" id="KW-1185">Reference proteome</keyword>
<sequence>MRARSTSMPICLFARPTITRNVVVSVQHVRNRLAGGASRRWDRNFIRNTFAAPIAASSSTRALLRKWTGNRSVTNLDTYNSINSSWIT</sequence>
<evidence type="ECO:0000313" key="3">
    <source>
        <dbReference type="WBParaSite" id="GPUH_0001502101-mRNA-1"/>
    </source>
</evidence>
<reference evidence="3" key="1">
    <citation type="submission" date="2016-06" db="UniProtKB">
        <authorList>
            <consortium name="WormBaseParasite"/>
        </authorList>
    </citation>
    <scope>IDENTIFICATION</scope>
</reference>
<dbReference type="WBParaSite" id="GPUH_0001502101-mRNA-1">
    <property type="protein sequence ID" value="GPUH_0001502101-mRNA-1"/>
    <property type="gene ID" value="GPUH_0001502101"/>
</dbReference>